<organism evidence="1 2">
    <name type="scientific">Mucuna pruriens</name>
    <name type="common">Velvet bean</name>
    <name type="synonym">Dolichos pruriens</name>
    <dbReference type="NCBI Taxonomy" id="157652"/>
    <lineage>
        <taxon>Eukaryota</taxon>
        <taxon>Viridiplantae</taxon>
        <taxon>Streptophyta</taxon>
        <taxon>Embryophyta</taxon>
        <taxon>Tracheophyta</taxon>
        <taxon>Spermatophyta</taxon>
        <taxon>Magnoliopsida</taxon>
        <taxon>eudicotyledons</taxon>
        <taxon>Gunneridae</taxon>
        <taxon>Pentapetalae</taxon>
        <taxon>rosids</taxon>
        <taxon>fabids</taxon>
        <taxon>Fabales</taxon>
        <taxon>Fabaceae</taxon>
        <taxon>Papilionoideae</taxon>
        <taxon>50 kb inversion clade</taxon>
        <taxon>NPAAA clade</taxon>
        <taxon>indigoferoid/millettioid clade</taxon>
        <taxon>Phaseoleae</taxon>
        <taxon>Mucuna</taxon>
    </lineage>
</organism>
<feature type="non-terminal residue" evidence="1">
    <location>
        <position position="1"/>
    </location>
</feature>
<keyword evidence="2" id="KW-1185">Reference proteome</keyword>
<accession>A0A371H5J8</accession>
<evidence type="ECO:0000313" key="2">
    <source>
        <dbReference type="Proteomes" id="UP000257109"/>
    </source>
</evidence>
<dbReference type="AlphaFoldDB" id="A0A371H5J8"/>
<dbReference type="Proteomes" id="UP000257109">
    <property type="component" value="Unassembled WGS sequence"/>
</dbReference>
<reference evidence="1" key="1">
    <citation type="submission" date="2018-05" db="EMBL/GenBank/DDBJ databases">
        <title>Draft genome of Mucuna pruriens seed.</title>
        <authorList>
            <person name="Nnadi N.E."/>
            <person name="Vos R."/>
            <person name="Hasami M.H."/>
            <person name="Devisetty U.K."/>
            <person name="Aguiy J.C."/>
        </authorList>
    </citation>
    <scope>NUCLEOTIDE SEQUENCE [LARGE SCALE GENOMIC DNA]</scope>
    <source>
        <strain evidence="1">JCA_2017</strain>
    </source>
</reference>
<comment type="caution">
    <text evidence="1">The sequence shown here is derived from an EMBL/GenBank/DDBJ whole genome shotgun (WGS) entry which is preliminary data.</text>
</comment>
<protein>
    <submittedName>
        <fullName evidence="1">Uncharacterized protein</fullName>
    </submittedName>
</protein>
<proteinExistence type="predicted"/>
<sequence length="113" mass="12675">MLDKLGNRVHLVWGSTCLETLHRELCHATLPSAKMLYKGLEKSPPLDAFCDSIIMVIGFNSGCNIEIESCKVNLFRALCCQVKHIWHGPINIQDFSCMCAITIVRSMGNQHNN</sequence>
<evidence type="ECO:0000313" key="1">
    <source>
        <dbReference type="EMBL" id="RDX98069.1"/>
    </source>
</evidence>
<dbReference type="EMBL" id="QJKJ01003515">
    <property type="protein sequence ID" value="RDX98069.1"/>
    <property type="molecule type" value="Genomic_DNA"/>
</dbReference>
<name>A0A371H5J8_MUCPR</name>
<gene>
    <name evidence="1" type="ORF">CR513_19070</name>
</gene>